<sequence length="92" mass="10046">MVITSSEVIVADCIVAISGFSFIRRSVRTQEALSSQKTAVFAQKQLNNDSGVRKTSFLPISKPIRSFESDGGRLVAICNKTTCHEISRLLQG</sequence>
<dbReference type="EMBL" id="MKQP01000057">
    <property type="protein sequence ID" value="OMD23315.1"/>
    <property type="molecule type" value="Genomic_DNA"/>
</dbReference>
<evidence type="ECO:0000313" key="2">
    <source>
        <dbReference type="Proteomes" id="UP000187465"/>
    </source>
</evidence>
<accession>A0A1R0WX12</accession>
<dbReference type="Proteomes" id="UP000187465">
    <property type="component" value="Unassembled WGS sequence"/>
</dbReference>
<protein>
    <submittedName>
        <fullName evidence="1">Uncharacterized protein</fullName>
    </submittedName>
</protein>
<reference evidence="1 2" key="1">
    <citation type="submission" date="2016-10" db="EMBL/GenBank/DDBJ databases">
        <title>Paenibacillus species isolates.</title>
        <authorList>
            <person name="Beno S.M."/>
        </authorList>
    </citation>
    <scope>NUCLEOTIDE SEQUENCE [LARGE SCALE GENOMIC DNA]</scope>
    <source>
        <strain evidence="1 2">FSL H7-0604</strain>
    </source>
</reference>
<dbReference type="AlphaFoldDB" id="A0A1R0WX12"/>
<gene>
    <name evidence="1" type="ORF">BJP51_30310</name>
</gene>
<proteinExistence type="predicted"/>
<organism evidence="1 2">
    <name type="scientific">Paenibacillus odorifer</name>
    <dbReference type="NCBI Taxonomy" id="189426"/>
    <lineage>
        <taxon>Bacteria</taxon>
        <taxon>Bacillati</taxon>
        <taxon>Bacillota</taxon>
        <taxon>Bacilli</taxon>
        <taxon>Bacillales</taxon>
        <taxon>Paenibacillaceae</taxon>
        <taxon>Paenibacillus</taxon>
    </lineage>
</organism>
<name>A0A1R0WX12_9BACL</name>
<comment type="caution">
    <text evidence="1">The sequence shown here is derived from an EMBL/GenBank/DDBJ whole genome shotgun (WGS) entry which is preliminary data.</text>
</comment>
<evidence type="ECO:0000313" key="1">
    <source>
        <dbReference type="EMBL" id="OMD23315.1"/>
    </source>
</evidence>